<evidence type="ECO:0000313" key="2">
    <source>
        <dbReference type="EMBL" id="KAF9062202.1"/>
    </source>
</evidence>
<evidence type="ECO:0000256" key="1">
    <source>
        <dbReference type="SAM" id="Phobius"/>
    </source>
</evidence>
<feature type="transmembrane region" description="Helical" evidence="1">
    <location>
        <begin position="24"/>
        <end position="43"/>
    </location>
</feature>
<keyword evidence="1" id="KW-0472">Membrane</keyword>
<dbReference type="EMBL" id="JADNRY010000179">
    <property type="protein sequence ID" value="KAF9062202.1"/>
    <property type="molecule type" value="Genomic_DNA"/>
</dbReference>
<keyword evidence="1" id="KW-1133">Transmembrane helix</keyword>
<comment type="caution">
    <text evidence="2">The sequence shown here is derived from an EMBL/GenBank/DDBJ whole genome shotgun (WGS) entry which is preliminary data.</text>
</comment>
<protein>
    <submittedName>
        <fullName evidence="2">Uncharacterized protein</fullName>
    </submittedName>
</protein>
<dbReference type="AlphaFoldDB" id="A0A9P5PGE0"/>
<proteinExistence type="predicted"/>
<keyword evidence="1" id="KW-0812">Transmembrane</keyword>
<evidence type="ECO:0000313" key="3">
    <source>
        <dbReference type="Proteomes" id="UP000772434"/>
    </source>
</evidence>
<organism evidence="2 3">
    <name type="scientific">Rhodocollybia butyracea</name>
    <dbReference type="NCBI Taxonomy" id="206335"/>
    <lineage>
        <taxon>Eukaryota</taxon>
        <taxon>Fungi</taxon>
        <taxon>Dikarya</taxon>
        <taxon>Basidiomycota</taxon>
        <taxon>Agaricomycotina</taxon>
        <taxon>Agaricomycetes</taxon>
        <taxon>Agaricomycetidae</taxon>
        <taxon>Agaricales</taxon>
        <taxon>Marasmiineae</taxon>
        <taxon>Omphalotaceae</taxon>
        <taxon>Rhodocollybia</taxon>
    </lineage>
</organism>
<sequence length="84" mass="9793">MALLVYNHPRYLSAQLYFPLQRQLIPQVVLLLLMPLSLSLNWLKRKRKIENVIARAPSFTVHCPVLKDYHQTASPPSTKMQHKT</sequence>
<name>A0A9P5PGE0_9AGAR</name>
<keyword evidence="3" id="KW-1185">Reference proteome</keyword>
<reference evidence="2" key="1">
    <citation type="submission" date="2020-11" db="EMBL/GenBank/DDBJ databases">
        <authorList>
            <consortium name="DOE Joint Genome Institute"/>
            <person name="Ahrendt S."/>
            <person name="Riley R."/>
            <person name="Andreopoulos W."/>
            <person name="Labutti K."/>
            <person name="Pangilinan J."/>
            <person name="Ruiz-Duenas F.J."/>
            <person name="Barrasa J.M."/>
            <person name="Sanchez-Garcia M."/>
            <person name="Camarero S."/>
            <person name="Miyauchi S."/>
            <person name="Serrano A."/>
            <person name="Linde D."/>
            <person name="Babiker R."/>
            <person name="Drula E."/>
            <person name="Ayuso-Fernandez I."/>
            <person name="Pacheco R."/>
            <person name="Padilla G."/>
            <person name="Ferreira P."/>
            <person name="Barriuso J."/>
            <person name="Kellner H."/>
            <person name="Castanera R."/>
            <person name="Alfaro M."/>
            <person name="Ramirez L."/>
            <person name="Pisabarro A.G."/>
            <person name="Kuo A."/>
            <person name="Tritt A."/>
            <person name="Lipzen A."/>
            <person name="He G."/>
            <person name="Yan M."/>
            <person name="Ng V."/>
            <person name="Cullen D."/>
            <person name="Martin F."/>
            <person name="Rosso M.-N."/>
            <person name="Henrissat B."/>
            <person name="Hibbett D."/>
            <person name="Martinez A.T."/>
            <person name="Grigoriev I.V."/>
        </authorList>
    </citation>
    <scope>NUCLEOTIDE SEQUENCE</scope>
    <source>
        <strain evidence="2">AH 40177</strain>
    </source>
</reference>
<accession>A0A9P5PGE0</accession>
<dbReference type="Proteomes" id="UP000772434">
    <property type="component" value="Unassembled WGS sequence"/>
</dbReference>
<gene>
    <name evidence="2" type="ORF">BDP27DRAFT_297562</name>
</gene>